<organism evidence="3 4">
    <name type="scientific">Puccinia sorghi</name>
    <dbReference type="NCBI Taxonomy" id="27349"/>
    <lineage>
        <taxon>Eukaryota</taxon>
        <taxon>Fungi</taxon>
        <taxon>Dikarya</taxon>
        <taxon>Basidiomycota</taxon>
        <taxon>Pucciniomycotina</taxon>
        <taxon>Pucciniomycetes</taxon>
        <taxon>Pucciniales</taxon>
        <taxon>Pucciniaceae</taxon>
        <taxon>Puccinia</taxon>
    </lineage>
</organism>
<proteinExistence type="predicted"/>
<keyword evidence="4" id="KW-1185">Reference proteome</keyword>
<feature type="transmembrane region" description="Helical" evidence="2">
    <location>
        <begin position="183"/>
        <end position="204"/>
    </location>
</feature>
<evidence type="ECO:0000313" key="3">
    <source>
        <dbReference type="EMBL" id="KNZ57349.1"/>
    </source>
</evidence>
<accession>A0A0L6V9I0</accession>
<dbReference type="AlphaFoldDB" id="A0A0L6V9I0"/>
<feature type="region of interest" description="Disordered" evidence="1">
    <location>
        <begin position="355"/>
        <end position="389"/>
    </location>
</feature>
<sequence>MRNNVCLSMVHLTVIYSQVKLPTKTLDKWQLQGKTFAVNHKPTNFGLPPRIIRVFFNSNEGTIGNGPLQNSQIGSGMKFFFRYLLSNLYKINRNIRAMLFSFSASDSGGGGGNIMLSQNSRCIVAFGSSAQVSPAAWSTFFIHSKNQFLGACRGNRQVNHVAFRWRDISFKPLYRLMWQFVEILIRLQFFFFLFCFFLIISMAGKYIRHLRSSRIYGTMARKIFYDSNHHFDFWLQPPSSMSAVLVALFECLCCPAAGGTLSRVEMFCCICHTAVADSPIPSRWSHWVFHYWLQLLPKQQQNKIKKLIQPIAALDNLSSFHPPGTLGSILILILHSPRNRISCFLPPLESPLVATGQNHLAPSKTPSGQSTLRQSEEGKKHHSPLCSKNNSQNIIFMPASISKDCSRRSLQIHLLSDHPFCHTLRKKITASLTPISHHHLNSLGHHFTIRSPTTDTTTPPYHLFVPINPQLASSLPPGEQSISPSLSTNINERLLCICPSLLHLPSASPSSLLLGRPSPSHHHFSTPLAKHHLWIASPSHPGVPLSGNYFLQILGITQRQSNFFLTASLGVSSLLSRHTMHTLMVTNPRNSLSALL</sequence>
<feature type="compositionally biased region" description="Polar residues" evidence="1">
    <location>
        <begin position="355"/>
        <end position="373"/>
    </location>
</feature>
<name>A0A0L6V9I0_9BASI</name>
<keyword evidence="2" id="KW-0812">Transmembrane</keyword>
<keyword evidence="2" id="KW-0472">Membrane</keyword>
<comment type="caution">
    <text evidence="3">The sequence shown here is derived from an EMBL/GenBank/DDBJ whole genome shotgun (WGS) entry which is preliminary data.</text>
</comment>
<dbReference type="VEuPathDB" id="FungiDB:VP01_2181g1"/>
<evidence type="ECO:0000256" key="2">
    <source>
        <dbReference type="SAM" id="Phobius"/>
    </source>
</evidence>
<protein>
    <submittedName>
        <fullName evidence="3">Uncharacterized protein</fullName>
    </submittedName>
</protein>
<dbReference type="EMBL" id="LAVV01007038">
    <property type="protein sequence ID" value="KNZ57349.1"/>
    <property type="molecule type" value="Genomic_DNA"/>
</dbReference>
<dbReference type="Proteomes" id="UP000037035">
    <property type="component" value="Unassembled WGS sequence"/>
</dbReference>
<keyword evidence="2" id="KW-1133">Transmembrane helix</keyword>
<evidence type="ECO:0000313" key="4">
    <source>
        <dbReference type="Proteomes" id="UP000037035"/>
    </source>
</evidence>
<evidence type="ECO:0000256" key="1">
    <source>
        <dbReference type="SAM" id="MobiDB-lite"/>
    </source>
</evidence>
<reference evidence="3 4" key="1">
    <citation type="submission" date="2015-08" db="EMBL/GenBank/DDBJ databases">
        <title>Next Generation Sequencing and Analysis of the Genome of Puccinia sorghi L Schw, the Causal Agent of Maize Common Rust.</title>
        <authorList>
            <person name="Rochi L."/>
            <person name="Burguener G."/>
            <person name="Darino M."/>
            <person name="Turjanski A."/>
            <person name="Kreff E."/>
            <person name="Dieguez M.J."/>
            <person name="Sacco F."/>
        </authorList>
    </citation>
    <scope>NUCLEOTIDE SEQUENCE [LARGE SCALE GENOMIC DNA]</scope>
    <source>
        <strain evidence="3 4">RO10H11247</strain>
    </source>
</reference>
<gene>
    <name evidence="3" type="ORF">VP01_2181g1</name>
</gene>